<evidence type="ECO:0000313" key="12">
    <source>
        <dbReference type="EMBL" id="KJV75043.1"/>
    </source>
</evidence>
<comment type="pathway">
    <text evidence="1">Porphyrin-containing compound metabolism; protoporphyrin-IX biosynthesis; coproporphyrinogen-III from 5-aminolevulinate: step 1/4.</text>
</comment>
<dbReference type="EMBL" id="LAOA01000042">
    <property type="protein sequence ID" value="KJV75043.1"/>
    <property type="molecule type" value="Genomic_DNA"/>
</dbReference>
<feature type="active site" description="Schiff-base intermediate with substrate" evidence="9">
    <location>
        <position position="204"/>
    </location>
</feature>
<dbReference type="FunFam" id="3.20.20.70:FF:000019">
    <property type="entry name" value="Delta-aminolevulinic acid dehydratase"/>
    <property type="match status" value="1"/>
</dbReference>
<gene>
    <name evidence="12" type="primary">hemB</name>
    <name evidence="12" type="ORF">OTSTA716_1136</name>
</gene>
<dbReference type="Gene3D" id="3.20.20.70">
    <property type="entry name" value="Aldolase class I"/>
    <property type="match status" value="1"/>
</dbReference>
<dbReference type="InterPro" id="IPR013785">
    <property type="entry name" value="Aldolase_TIM"/>
</dbReference>
<dbReference type="NCBIfam" id="NF006762">
    <property type="entry name" value="PRK09283.1"/>
    <property type="match status" value="1"/>
</dbReference>
<dbReference type="EC" id="4.2.1.24" evidence="3 10"/>
<protein>
    <recommendedName>
        <fullName evidence="4 10">Delta-aminolevulinic acid dehydratase</fullName>
        <ecNumber evidence="3 10">4.2.1.24</ecNumber>
    </recommendedName>
</protein>
<accession>A0A0F3P423</accession>
<dbReference type="PRINTS" id="PR00144">
    <property type="entry name" value="DALDHYDRTASE"/>
</dbReference>
<dbReference type="InterPro" id="IPR001731">
    <property type="entry name" value="ALAD"/>
</dbReference>
<dbReference type="RefSeq" id="WP_045917132.1">
    <property type="nucleotide sequence ID" value="NZ_LAOA01000042.1"/>
</dbReference>
<dbReference type="UniPathway" id="UPA00251">
    <property type="reaction ID" value="UER00318"/>
</dbReference>
<keyword evidence="7 10" id="KW-0627">Porphyrin biosynthesis</keyword>
<evidence type="ECO:0000256" key="10">
    <source>
        <dbReference type="RuleBase" id="RU000515"/>
    </source>
</evidence>
<evidence type="ECO:0000256" key="9">
    <source>
        <dbReference type="PIRSR" id="PIRSR001415-1"/>
    </source>
</evidence>
<dbReference type="PIRSF" id="PIRSF001415">
    <property type="entry name" value="Porphbilin_synth"/>
    <property type="match status" value="1"/>
</dbReference>
<comment type="subunit">
    <text evidence="10">Homooctamer.</text>
</comment>
<evidence type="ECO:0000256" key="8">
    <source>
        <dbReference type="ARBA" id="ARBA00047651"/>
    </source>
</evidence>
<keyword evidence="5" id="KW-0350">Heme biosynthesis</keyword>
<comment type="catalytic activity">
    <reaction evidence="8 10">
        <text>2 5-aminolevulinate = porphobilinogen + 2 H2O + H(+)</text>
        <dbReference type="Rhea" id="RHEA:24064"/>
        <dbReference type="ChEBI" id="CHEBI:15377"/>
        <dbReference type="ChEBI" id="CHEBI:15378"/>
        <dbReference type="ChEBI" id="CHEBI:58126"/>
        <dbReference type="ChEBI" id="CHEBI:356416"/>
        <dbReference type="EC" id="4.2.1.24"/>
    </reaction>
</comment>
<evidence type="ECO:0000313" key="13">
    <source>
        <dbReference type="Proteomes" id="UP000033671"/>
    </source>
</evidence>
<dbReference type="PANTHER" id="PTHR11458:SF0">
    <property type="entry name" value="DELTA-AMINOLEVULINIC ACID DEHYDRATASE"/>
    <property type="match status" value="1"/>
</dbReference>
<sequence length="339" mass="37415">MDYLSCKFIRLRRNRQYEWLRDLVAETSILSSDLILPIFITDGMNKEIIINTMPSVKIVSPDLALQKVEEAIDYGIKAVALFPSISAAQKSNDAAEACNANNLICQTIRLLKSNNRFRKVGIIADVALDPYTIHGHDGLLTDDCLDIDNDRTLAVLCKQSLKLADAGADIIAPSDMMDGRVKAIRGSLNSKGYCNTIILSYAVKYASNFYGPFRNVVGAKLSSGPSSKKTYQMDYRNTREALKAVEINIQEGADMVVVKPAMTYLDIISNVKNNFNIPVFAYQTSGEYSMIKYAALNGCMDFDKAILESIQCIKRAGATAIFTYAAIKVARFLAANHSI</sequence>
<dbReference type="PROSITE" id="PS00169">
    <property type="entry name" value="D_ALA_DEHYDRATASE"/>
    <property type="match status" value="1"/>
</dbReference>
<feature type="active site" description="Schiff-base intermediate with substrate" evidence="9">
    <location>
        <position position="259"/>
    </location>
</feature>
<dbReference type="InterPro" id="IPR030656">
    <property type="entry name" value="ALAD_AS"/>
</dbReference>
<dbReference type="PATRIC" id="fig|1359175.3.peg.2085"/>
<dbReference type="SUPFAM" id="SSF51569">
    <property type="entry name" value="Aldolase"/>
    <property type="match status" value="1"/>
</dbReference>
<dbReference type="GO" id="GO:0005829">
    <property type="term" value="C:cytosol"/>
    <property type="evidence" value="ECO:0007669"/>
    <property type="project" value="TreeGrafter"/>
</dbReference>
<evidence type="ECO:0000256" key="11">
    <source>
        <dbReference type="RuleBase" id="RU004161"/>
    </source>
</evidence>
<evidence type="ECO:0000256" key="4">
    <source>
        <dbReference type="ARBA" id="ARBA00020771"/>
    </source>
</evidence>
<dbReference type="AlphaFoldDB" id="A0A0F3P423"/>
<evidence type="ECO:0000256" key="5">
    <source>
        <dbReference type="ARBA" id="ARBA00023133"/>
    </source>
</evidence>
<comment type="caution">
    <text evidence="12">The sequence shown here is derived from an EMBL/GenBank/DDBJ whole genome shotgun (WGS) entry which is preliminary data.</text>
</comment>
<evidence type="ECO:0000256" key="1">
    <source>
        <dbReference type="ARBA" id="ARBA00004694"/>
    </source>
</evidence>
<keyword evidence="6 10" id="KW-0456">Lyase</keyword>
<dbReference type="Pfam" id="PF00490">
    <property type="entry name" value="ALAD"/>
    <property type="match status" value="1"/>
</dbReference>
<dbReference type="GO" id="GO:0004655">
    <property type="term" value="F:porphobilinogen synthase activity"/>
    <property type="evidence" value="ECO:0007669"/>
    <property type="project" value="UniProtKB-EC"/>
</dbReference>
<dbReference type="Proteomes" id="UP000033671">
    <property type="component" value="Unassembled WGS sequence"/>
</dbReference>
<proteinExistence type="inferred from homology"/>
<dbReference type="GO" id="GO:0008270">
    <property type="term" value="F:zinc ion binding"/>
    <property type="evidence" value="ECO:0007669"/>
    <property type="project" value="TreeGrafter"/>
</dbReference>
<evidence type="ECO:0000256" key="7">
    <source>
        <dbReference type="ARBA" id="ARBA00023244"/>
    </source>
</evidence>
<evidence type="ECO:0000256" key="3">
    <source>
        <dbReference type="ARBA" id="ARBA00012053"/>
    </source>
</evidence>
<dbReference type="SMART" id="SM01004">
    <property type="entry name" value="ALAD"/>
    <property type="match status" value="1"/>
</dbReference>
<name>A0A0F3P423_ORITS</name>
<dbReference type="GO" id="GO:0006782">
    <property type="term" value="P:protoporphyrinogen IX biosynthetic process"/>
    <property type="evidence" value="ECO:0007669"/>
    <property type="project" value="UniProtKB-UniPathway"/>
</dbReference>
<evidence type="ECO:0000256" key="2">
    <source>
        <dbReference type="ARBA" id="ARBA00008055"/>
    </source>
</evidence>
<evidence type="ECO:0000256" key="6">
    <source>
        <dbReference type="ARBA" id="ARBA00023239"/>
    </source>
</evidence>
<dbReference type="PANTHER" id="PTHR11458">
    <property type="entry name" value="DELTA-AMINOLEVULINIC ACID DEHYDRATASE"/>
    <property type="match status" value="1"/>
</dbReference>
<reference evidence="12 13" key="1">
    <citation type="submission" date="2015-01" db="EMBL/GenBank/DDBJ databases">
        <title>Genome Sequencing of Rickettsiales.</title>
        <authorList>
            <person name="Daugherty S.C."/>
            <person name="Su Q."/>
            <person name="Abolude K."/>
            <person name="Beier-Sexton M."/>
            <person name="Carlyon J.A."/>
            <person name="Carter R."/>
            <person name="Day N.P."/>
            <person name="Dumler S.J."/>
            <person name="Dyachenko V."/>
            <person name="Godinez A."/>
            <person name="Kurtti T.J."/>
            <person name="Lichay M."/>
            <person name="Mullins K.E."/>
            <person name="Ott S."/>
            <person name="Pappas-Brown V."/>
            <person name="Paris D.H."/>
            <person name="Patel P."/>
            <person name="Richards A.L."/>
            <person name="Sadzewicz L."/>
            <person name="Sears K."/>
            <person name="Seidman D."/>
            <person name="Sengamalay N."/>
            <person name="Stenos J."/>
            <person name="Tallon L.J."/>
            <person name="Vincent G."/>
            <person name="Fraser C.M."/>
            <person name="Munderloh U."/>
            <person name="Dunning-Hotopp J.C."/>
        </authorList>
    </citation>
    <scope>NUCLEOTIDE SEQUENCE [LARGE SCALE GENOMIC DNA]</scope>
    <source>
        <strain evidence="12 13">TA716</strain>
    </source>
</reference>
<organism evidence="12 13">
    <name type="scientific">Orientia tsutsugamushi str. TA716</name>
    <dbReference type="NCBI Taxonomy" id="1359175"/>
    <lineage>
        <taxon>Bacteria</taxon>
        <taxon>Pseudomonadati</taxon>
        <taxon>Pseudomonadota</taxon>
        <taxon>Alphaproteobacteria</taxon>
        <taxon>Rickettsiales</taxon>
        <taxon>Rickettsiaceae</taxon>
        <taxon>Rickettsieae</taxon>
        <taxon>Orientia</taxon>
    </lineage>
</organism>
<comment type="similarity">
    <text evidence="2 11">Belongs to the ALAD family.</text>
</comment>